<evidence type="ECO:0000313" key="2">
    <source>
        <dbReference type="Proteomes" id="UP000254266"/>
    </source>
</evidence>
<dbReference type="EMBL" id="QFXC01000008">
    <property type="protein sequence ID" value="RDH83849.1"/>
    <property type="molecule type" value="Genomic_DNA"/>
</dbReference>
<organism evidence="1 2">
    <name type="scientific">endosymbiont of Galathealinum brachiosum</name>
    <dbReference type="NCBI Taxonomy" id="2200906"/>
    <lineage>
        <taxon>Bacteria</taxon>
        <taxon>Pseudomonadati</taxon>
        <taxon>Pseudomonadota</taxon>
        <taxon>Gammaproteobacteria</taxon>
        <taxon>sulfur-oxidizing symbionts</taxon>
    </lineage>
</organism>
<name>A0A370DG07_9GAMM</name>
<reference evidence="1 2" key="1">
    <citation type="journal article" date="2018" name="ISME J.">
        <title>Endosymbiont genomes yield clues of tubeworm success.</title>
        <authorList>
            <person name="Li Y."/>
            <person name="Liles M.R."/>
            <person name="Halanych K.M."/>
        </authorList>
    </citation>
    <scope>NUCLEOTIDE SEQUENCE [LARGE SCALE GENOMIC DNA]</scope>
    <source>
        <strain evidence="1">A1464</strain>
    </source>
</reference>
<comment type="caution">
    <text evidence="1">The sequence shown here is derived from an EMBL/GenBank/DDBJ whole genome shotgun (WGS) entry which is preliminary data.</text>
</comment>
<accession>A0A370DG07</accession>
<protein>
    <submittedName>
        <fullName evidence="1">Uncharacterized protein</fullName>
    </submittedName>
</protein>
<gene>
    <name evidence="1" type="ORF">DIZ80_06860</name>
</gene>
<sequence>MKKNYQILLLITLLTLSYTVMTKTKYKKPYYGIKLDLAQVGVDIRLNDIPVYYDDEKGQLTVDLPAPSSVINGKNTLKIIAFPPYIDDENKMDKFLPDSVVTATLYVQEIDDPDNNKEIITSISIKFSDNSTAEIINTNETEYNEDQVVLLQNTTRETVVSRSVEFESGFPDWEWQDGKNIENNSDNFNSLMNTYKNIHTIFTDKNQSEVFNIYDIRAKEIATAYHLADPKEGHLKISTGSDMNDPSLALHEFWTEGMKLEIIANGKMARITDTDKDQPILFIDKESGTLHLHKFSFYKSNNDEWIMIR</sequence>
<keyword evidence="2" id="KW-1185">Reference proteome</keyword>
<dbReference type="AlphaFoldDB" id="A0A370DG07"/>
<dbReference type="Proteomes" id="UP000254266">
    <property type="component" value="Unassembled WGS sequence"/>
</dbReference>
<evidence type="ECO:0000313" key="1">
    <source>
        <dbReference type="EMBL" id="RDH83849.1"/>
    </source>
</evidence>
<proteinExistence type="predicted"/>